<dbReference type="InterPro" id="IPR011990">
    <property type="entry name" value="TPR-like_helical_dom_sf"/>
</dbReference>
<reference evidence="1" key="2">
    <citation type="submission" date="2021-09" db="EMBL/GenBank/DDBJ databases">
        <authorList>
            <person name="Gilroy R."/>
        </authorList>
    </citation>
    <scope>NUCLEOTIDE SEQUENCE</scope>
    <source>
        <strain evidence="1">ChiGjej1B1-18357</strain>
    </source>
</reference>
<dbReference type="RefSeq" id="WP_303912624.1">
    <property type="nucleotide sequence ID" value="NZ_DYXM01000150.1"/>
</dbReference>
<proteinExistence type="predicted"/>
<evidence type="ECO:0000313" key="1">
    <source>
        <dbReference type="EMBL" id="HJE90992.1"/>
    </source>
</evidence>
<gene>
    <name evidence="1" type="ORF">K8V11_08290</name>
</gene>
<comment type="caution">
    <text evidence="1">The sequence shown here is derived from an EMBL/GenBank/DDBJ whole genome shotgun (WGS) entry which is preliminary data.</text>
</comment>
<accession>A0A921JYG7</accession>
<dbReference type="Gene3D" id="1.25.40.10">
    <property type="entry name" value="Tetratricopeptide repeat domain"/>
    <property type="match status" value="1"/>
</dbReference>
<evidence type="ECO:0008006" key="3">
    <source>
        <dbReference type="Google" id="ProtNLM"/>
    </source>
</evidence>
<name>A0A921JYG7_9ACTN</name>
<dbReference type="AlphaFoldDB" id="A0A921JYG7"/>
<evidence type="ECO:0000313" key="2">
    <source>
        <dbReference type="Proteomes" id="UP000776650"/>
    </source>
</evidence>
<sequence length="186" mass="20123">MARHLVAAMWALEENPKLALRHGRAAKARAGRIGVVREMLGVIAYSCGEWAETLSELRAARRLQGGPGLLSLMADAERGLGRPERAIELARSEEAQQLDEEDLVELKIVEAGARLDLEQIDAALVTLEDAGLSKDGKGEQAARVAYAYADVLAAAERTGEARVWFESSLAADEEATDAQERLDNLS</sequence>
<reference evidence="1" key="1">
    <citation type="journal article" date="2021" name="PeerJ">
        <title>Extensive microbial diversity within the chicken gut microbiome revealed by metagenomics and culture.</title>
        <authorList>
            <person name="Gilroy R."/>
            <person name="Ravi A."/>
            <person name="Getino M."/>
            <person name="Pursley I."/>
            <person name="Horton D.L."/>
            <person name="Alikhan N.F."/>
            <person name="Baker D."/>
            <person name="Gharbi K."/>
            <person name="Hall N."/>
            <person name="Watson M."/>
            <person name="Adriaenssens E.M."/>
            <person name="Foster-Nyarko E."/>
            <person name="Jarju S."/>
            <person name="Secka A."/>
            <person name="Antonio M."/>
            <person name="Oren A."/>
            <person name="Chaudhuri R.R."/>
            <person name="La Ragione R."/>
            <person name="Hildebrand F."/>
            <person name="Pallen M.J."/>
        </authorList>
    </citation>
    <scope>NUCLEOTIDE SEQUENCE</scope>
    <source>
        <strain evidence="1">ChiGjej1B1-18357</strain>
    </source>
</reference>
<dbReference type="SUPFAM" id="SSF48452">
    <property type="entry name" value="TPR-like"/>
    <property type="match status" value="1"/>
</dbReference>
<protein>
    <recommendedName>
        <fullName evidence="3">Tetratrico peptide repeat group 5 domain-containing protein</fullName>
    </recommendedName>
</protein>
<dbReference type="EMBL" id="DYXM01000150">
    <property type="protein sequence ID" value="HJE90992.1"/>
    <property type="molecule type" value="Genomic_DNA"/>
</dbReference>
<dbReference type="Proteomes" id="UP000776650">
    <property type="component" value="Unassembled WGS sequence"/>
</dbReference>
<organism evidence="1 2">
    <name type="scientific">Dietzia timorensis</name>
    <dbReference type="NCBI Taxonomy" id="499555"/>
    <lineage>
        <taxon>Bacteria</taxon>
        <taxon>Bacillati</taxon>
        <taxon>Actinomycetota</taxon>
        <taxon>Actinomycetes</taxon>
        <taxon>Mycobacteriales</taxon>
        <taxon>Dietziaceae</taxon>
        <taxon>Dietzia</taxon>
    </lineage>
</organism>